<dbReference type="EMBL" id="HBNS01031822">
    <property type="protein sequence ID" value="CAE4626315.1"/>
    <property type="molecule type" value="Transcribed_RNA"/>
</dbReference>
<protein>
    <submittedName>
        <fullName evidence="1">Uncharacterized protein</fullName>
    </submittedName>
</protein>
<gene>
    <name evidence="1" type="ORF">DBRI00130_LOCUS24933</name>
</gene>
<proteinExistence type="predicted"/>
<dbReference type="AlphaFoldDB" id="A0A7S4RVQ8"/>
<sequence length="133" mass="15033">MNASNMSLVWYVHERKGGNLSDYHHHHKFKNLISNRSFAATLYYHQNDCGMEWVAIEEGNFFALKALFPADMTPAQVIGMVSGSLKMSNVYRHNTVIELQLLVSLVGGGVDLIFNIDHSLSLYFSSNVRKVVK</sequence>
<reference evidence="1" key="1">
    <citation type="submission" date="2021-01" db="EMBL/GenBank/DDBJ databases">
        <authorList>
            <person name="Corre E."/>
            <person name="Pelletier E."/>
            <person name="Niang G."/>
            <person name="Scheremetjew M."/>
            <person name="Finn R."/>
            <person name="Kale V."/>
            <person name="Holt S."/>
            <person name="Cochrane G."/>
            <person name="Meng A."/>
            <person name="Brown T."/>
            <person name="Cohen L."/>
        </authorList>
    </citation>
    <scope>NUCLEOTIDE SEQUENCE</scope>
    <source>
        <strain evidence="1">GSO104</strain>
    </source>
</reference>
<organism evidence="1">
    <name type="scientific">Ditylum brightwellii</name>
    <dbReference type="NCBI Taxonomy" id="49249"/>
    <lineage>
        <taxon>Eukaryota</taxon>
        <taxon>Sar</taxon>
        <taxon>Stramenopiles</taxon>
        <taxon>Ochrophyta</taxon>
        <taxon>Bacillariophyta</taxon>
        <taxon>Mediophyceae</taxon>
        <taxon>Lithodesmiophycidae</taxon>
        <taxon>Lithodesmiales</taxon>
        <taxon>Lithodesmiaceae</taxon>
        <taxon>Ditylum</taxon>
    </lineage>
</organism>
<evidence type="ECO:0000313" key="1">
    <source>
        <dbReference type="EMBL" id="CAE4626315.1"/>
    </source>
</evidence>
<name>A0A7S4RVQ8_9STRA</name>
<accession>A0A7S4RVQ8</accession>